<accession>A0A1E3QL53</accession>
<evidence type="ECO:0000256" key="4">
    <source>
        <dbReference type="ARBA" id="ARBA00022448"/>
    </source>
</evidence>
<dbReference type="OrthoDB" id="28053at2759"/>
<dbReference type="GO" id="GO:0048203">
    <property type="term" value="P:vesicle targeting, trans-Golgi to endosome"/>
    <property type="evidence" value="ECO:0007669"/>
    <property type="project" value="EnsemblFungi"/>
</dbReference>
<organism evidence="11 12">
    <name type="scientific">Babjeviella inositovora NRRL Y-12698</name>
    <dbReference type="NCBI Taxonomy" id="984486"/>
    <lineage>
        <taxon>Eukaryota</taxon>
        <taxon>Fungi</taxon>
        <taxon>Dikarya</taxon>
        <taxon>Ascomycota</taxon>
        <taxon>Saccharomycotina</taxon>
        <taxon>Pichiomycetes</taxon>
        <taxon>Serinales incertae sedis</taxon>
        <taxon>Babjeviella</taxon>
    </lineage>
</organism>
<dbReference type="InterPro" id="IPR002553">
    <property type="entry name" value="Clathrin/coatomer_adapt-like_N"/>
</dbReference>
<dbReference type="SUPFAM" id="SSF49348">
    <property type="entry name" value="Clathrin adaptor appendage domain"/>
    <property type="match status" value="1"/>
</dbReference>
<dbReference type="GO" id="GO:0005768">
    <property type="term" value="C:endosome"/>
    <property type="evidence" value="ECO:0007669"/>
    <property type="project" value="EnsemblFungi"/>
</dbReference>
<evidence type="ECO:0000259" key="10">
    <source>
        <dbReference type="PROSITE" id="PS50180"/>
    </source>
</evidence>
<evidence type="ECO:0000256" key="2">
    <source>
        <dbReference type="ARBA" id="ARBA00004555"/>
    </source>
</evidence>
<dbReference type="InterPro" id="IPR011989">
    <property type="entry name" value="ARM-like"/>
</dbReference>
<keyword evidence="6 9" id="KW-0333">Golgi apparatus</keyword>
<gene>
    <name evidence="11" type="ORF">BABINDRAFT_162641</name>
</gene>
<dbReference type="AlphaFoldDB" id="A0A1E3QL53"/>
<keyword evidence="8 9" id="KW-0968">Cytoplasmic vesicle</keyword>
<dbReference type="Proteomes" id="UP000094336">
    <property type="component" value="Unassembled WGS sequence"/>
</dbReference>
<keyword evidence="4 9" id="KW-0813">Transport</keyword>
<protein>
    <recommendedName>
        <fullName evidence="9">AP-1 complex subunit gamma</fullName>
    </recommendedName>
</protein>
<evidence type="ECO:0000256" key="5">
    <source>
        <dbReference type="ARBA" id="ARBA00022927"/>
    </source>
</evidence>
<dbReference type="GO" id="GO:0042147">
    <property type="term" value="P:retrograde transport, endosome to Golgi"/>
    <property type="evidence" value="ECO:0007669"/>
    <property type="project" value="EnsemblFungi"/>
</dbReference>
<dbReference type="GO" id="GO:0099638">
    <property type="term" value="P:endosome to plasma membrane protein transport"/>
    <property type="evidence" value="ECO:0007669"/>
    <property type="project" value="EnsemblFungi"/>
</dbReference>
<dbReference type="GO" id="GO:0005829">
    <property type="term" value="C:cytosol"/>
    <property type="evidence" value="ECO:0007669"/>
    <property type="project" value="GOC"/>
</dbReference>
<dbReference type="InterPro" id="IPR017107">
    <property type="entry name" value="AP1_complex_gsu"/>
</dbReference>
<proteinExistence type="inferred from homology"/>
<comment type="subcellular location">
    <subcellularLocation>
        <location evidence="1">Cytoplasmic vesicle membrane</location>
    </subcellularLocation>
    <subcellularLocation>
        <location evidence="2">Golgi apparatus</location>
    </subcellularLocation>
</comment>
<evidence type="ECO:0000256" key="8">
    <source>
        <dbReference type="ARBA" id="ARBA00023329"/>
    </source>
</evidence>
<dbReference type="PANTHER" id="PTHR22780">
    <property type="entry name" value="ADAPTIN, ALPHA/GAMMA/EPSILON"/>
    <property type="match status" value="1"/>
</dbReference>
<dbReference type="InterPro" id="IPR050840">
    <property type="entry name" value="Adaptor_Complx_Large_Subunit"/>
</dbReference>
<dbReference type="InterPro" id="IPR013041">
    <property type="entry name" value="Clathrin_app_Ig-like_sf"/>
</dbReference>
<dbReference type="PROSITE" id="PS50180">
    <property type="entry name" value="GAE"/>
    <property type="match status" value="1"/>
</dbReference>
<comment type="similarity">
    <text evidence="3 9">Belongs to the adaptor complexes large subunit family.</text>
</comment>
<evidence type="ECO:0000256" key="1">
    <source>
        <dbReference type="ARBA" id="ARBA00004156"/>
    </source>
</evidence>
<evidence type="ECO:0000256" key="6">
    <source>
        <dbReference type="ARBA" id="ARBA00023034"/>
    </source>
</evidence>
<dbReference type="Gene3D" id="1.25.10.10">
    <property type="entry name" value="Leucine-rich Repeat Variant"/>
    <property type="match status" value="1"/>
</dbReference>
<keyword evidence="7 9" id="KW-0472">Membrane</keyword>
<dbReference type="PIRSF" id="PIRSF037094">
    <property type="entry name" value="AP1_complex_gamma"/>
    <property type="match status" value="1"/>
</dbReference>
<dbReference type="GO" id="GO:0030121">
    <property type="term" value="C:AP-1 adaptor complex"/>
    <property type="evidence" value="ECO:0007669"/>
    <property type="project" value="EnsemblFungi"/>
</dbReference>
<dbReference type="GO" id="GO:0006896">
    <property type="term" value="P:Golgi to vacuole transport"/>
    <property type="evidence" value="ECO:0007669"/>
    <property type="project" value="EnsemblFungi"/>
</dbReference>
<reference evidence="12" key="1">
    <citation type="submission" date="2016-05" db="EMBL/GenBank/DDBJ databases">
        <title>Comparative genomics of biotechnologically important yeasts.</title>
        <authorList>
            <consortium name="DOE Joint Genome Institute"/>
            <person name="Riley R."/>
            <person name="Haridas S."/>
            <person name="Wolfe K.H."/>
            <person name="Lopes M.R."/>
            <person name="Hittinger C.T."/>
            <person name="Goker M."/>
            <person name="Salamov A."/>
            <person name="Wisecaver J."/>
            <person name="Long T.M."/>
            <person name="Aerts A.L."/>
            <person name="Barry K."/>
            <person name="Choi C."/>
            <person name="Clum A."/>
            <person name="Coughlan A.Y."/>
            <person name="Deshpande S."/>
            <person name="Douglass A.P."/>
            <person name="Hanson S.J."/>
            <person name="Klenk H.-P."/>
            <person name="Labutti K."/>
            <person name="Lapidus A."/>
            <person name="Lindquist E."/>
            <person name="Lipzen A."/>
            <person name="Meier-Kolthoff J.P."/>
            <person name="Ohm R.A."/>
            <person name="Otillar R.P."/>
            <person name="Pangilinan J."/>
            <person name="Peng Y."/>
            <person name="Rokas A."/>
            <person name="Rosa C.A."/>
            <person name="Scheuner C."/>
            <person name="Sibirny A.A."/>
            <person name="Slot J.C."/>
            <person name="Stielow J.B."/>
            <person name="Sun H."/>
            <person name="Kurtzman C.P."/>
            <person name="Blackwell M."/>
            <person name="Grigoriev I.V."/>
            <person name="Jeffries T.W."/>
        </authorList>
    </citation>
    <scope>NUCLEOTIDE SEQUENCE [LARGE SCALE GENOMIC DNA]</scope>
    <source>
        <strain evidence="12">NRRL Y-12698</strain>
    </source>
</reference>
<dbReference type="EMBL" id="KV454435">
    <property type="protein sequence ID" value="ODQ78411.1"/>
    <property type="molecule type" value="Genomic_DNA"/>
</dbReference>
<dbReference type="SUPFAM" id="SSF48371">
    <property type="entry name" value="ARM repeat"/>
    <property type="match status" value="1"/>
</dbReference>
<evidence type="ECO:0000256" key="7">
    <source>
        <dbReference type="ARBA" id="ARBA00023136"/>
    </source>
</evidence>
<dbReference type="InterPro" id="IPR016024">
    <property type="entry name" value="ARM-type_fold"/>
</dbReference>
<name>A0A1E3QL53_9ASCO</name>
<evidence type="ECO:0000313" key="12">
    <source>
        <dbReference type="Proteomes" id="UP000094336"/>
    </source>
</evidence>
<dbReference type="SMART" id="SM00809">
    <property type="entry name" value="Alpha_adaptinC2"/>
    <property type="match status" value="1"/>
</dbReference>
<dbReference type="Gene3D" id="2.60.40.1230">
    <property type="match status" value="1"/>
</dbReference>
<evidence type="ECO:0000256" key="9">
    <source>
        <dbReference type="PIRNR" id="PIRNR037094"/>
    </source>
</evidence>
<dbReference type="STRING" id="984486.A0A1E3QL53"/>
<feature type="domain" description="GAE" evidence="10">
    <location>
        <begin position="677"/>
        <end position="790"/>
    </location>
</feature>
<sequence>MGSLKSFIKAVRASKTIADERAVIRKESAAIRTSFRDVALDQPTRRVNISKLLYLYILGEKTHFGQVECLKLLASQSFGDKRLGYLAVMLLLDENQEVLTLLTNSLDNDMGHPNQAVVGLALCTLGNVASPELALDLYQNVEKILASGNPYLRKKAAVVAAKLVEKDADLAEAFLPHVAPLLADKNHGPLLGALALLRAVHAADATSHALLRRATPALLVHLKKLQAQGYSPEHDVLGVADPFLQVSLLQTLRTLNEHSDEHLEQLNDVLTQVASNIEPGKNSSHAVLYEAVKTIFQVRSDSALRVLGINILGKFLGTKDNNTRYVALNTLLTVLHSEPQAVQRHRSTIVHCLSDGDISIRRRALELTFAIVNEQNIRVLVREVLTFLENSDSELKPYITAQLCVAADKYAPNAKWHFDTLIRMLRVAGNHVTSDIVSNILALVMQNEDLGLTKHVVQRLYQASVEDLSQFGLNLVAVWCVGEYGDYLINTTYETDKGNVSITEDSILDFLYSLINNTTYSDAQGVQLTSYVLTAVLKLSVKFTQTATAEKLRRILNASSNSINLEIQIRAIEYQEIFSQPLALRKGLLERMPAPPVKRREGLSLNSRKVVAPSGNSSAPASDLLLDLMDDSVPAAPQQSADLLSDIFGSTPAPSAKNEIMDLFAAPSASQSKPSQLQVPSSALLAHSNSHVKLYFNVQQLGEGTALIDTLISNVLAVTVSDISMLIAVPKSQKLQLSNISSPLIQAGGTAKQTMKVNGKEGGKLKLRIKLGYSVDGQAIEEQFDFGGFGRTL</sequence>
<evidence type="ECO:0000313" key="11">
    <source>
        <dbReference type="EMBL" id="ODQ78411.1"/>
    </source>
</evidence>
<evidence type="ECO:0000256" key="3">
    <source>
        <dbReference type="ARBA" id="ARBA00006613"/>
    </source>
</evidence>
<keyword evidence="5 9" id="KW-0653">Protein transport</keyword>
<dbReference type="InterPro" id="IPR008153">
    <property type="entry name" value="GAE_dom"/>
</dbReference>
<dbReference type="RefSeq" id="XP_018983739.1">
    <property type="nucleotide sequence ID" value="XM_019129458.1"/>
</dbReference>
<dbReference type="GeneID" id="30147311"/>
<dbReference type="Pfam" id="PF01602">
    <property type="entry name" value="Adaptin_N"/>
    <property type="match status" value="1"/>
</dbReference>
<dbReference type="GO" id="GO:0030276">
    <property type="term" value="F:clathrin binding"/>
    <property type="evidence" value="ECO:0007669"/>
    <property type="project" value="EnsemblFungi"/>
</dbReference>
<dbReference type="InterPro" id="IPR008152">
    <property type="entry name" value="Clathrin_a/b/g-adaptin_app_Ig"/>
</dbReference>
<keyword evidence="12" id="KW-1185">Reference proteome</keyword>
<dbReference type="Pfam" id="PF02883">
    <property type="entry name" value="Alpha_adaptinC2"/>
    <property type="match status" value="1"/>
</dbReference>